<dbReference type="EMBL" id="LKAJ01000003">
    <property type="protein sequence ID" value="KRG21814.1"/>
    <property type="molecule type" value="Genomic_DNA"/>
</dbReference>
<dbReference type="PANTHER" id="PTHR10371">
    <property type="entry name" value="NADH DEHYDROGENASE UBIQUINONE FLAVOPROTEIN 2, MITOCHONDRIAL"/>
    <property type="match status" value="1"/>
</dbReference>
<proteinExistence type="inferred from homology"/>
<evidence type="ECO:0000256" key="11">
    <source>
        <dbReference type="ARBA" id="ARBA00034078"/>
    </source>
</evidence>
<comment type="caution">
    <text evidence="14">The sequence shown here is derived from an EMBL/GenBank/DDBJ whole genome shotgun (WGS) entry which is preliminary data.</text>
</comment>
<dbReference type="InterPro" id="IPR042128">
    <property type="entry name" value="NuoE_dom"/>
</dbReference>
<protein>
    <recommendedName>
        <fullName evidence="2">NADH-quinone oxidoreductase subunit E</fullName>
    </recommendedName>
    <alternativeName>
        <fullName evidence="9">NADH dehydrogenase I subunit E</fullName>
    </alternativeName>
    <alternativeName>
        <fullName evidence="10">NDH-1 subunit E</fullName>
    </alternativeName>
</protein>
<feature type="binding site" evidence="13">
    <location>
        <position position="136"/>
    </location>
    <ligand>
        <name>[2Fe-2S] cluster</name>
        <dbReference type="ChEBI" id="CHEBI:190135"/>
    </ligand>
</feature>
<keyword evidence="6 13" id="KW-0408">Iron</keyword>
<keyword evidence="8" id="KW-0520">NAD</keyword>
<evidence type="ECO:0000313" key="14">
    <source>
        <dbReference type="EMBL" id="KRG21814.1"/>
    </source>
</evidence>
<dbReference type="FunFam" id="3.40.30.10:FF:000022">
    <property type="entry name" value="NADH dehydrogenase flavoprotein 2, mitochondrial"/>
    <property type="match status" value="1"/>
</dbReference>
<dbReference type="GO" id="GO:0022890">
    <property type="term" value="F:inorganic cation transmembrane transporter activity"/>
    <property type="evidence" value="ECO:0007669"/>
    <property type="project" value="UniProtKB-ARBA"/>
</dbReference>
<dbReference type="AlphaFoldDB" id="A0A0Q9YM54"/>
<dbReference type="PROSITE" id="PS01099">
    <property type="entry name" value="COMPLEX1_24K"/>
    <property type="match status" value="1"/>
</dbReference>
<dbReference type="PIRSF" id="PIRSF000216">
    <property type="entry name" value="NADH_DH_24kDa"/>
    <property type="match status" value="1"/>
</dbReference>
<dbReference type="GO" id="GO:0022804">
    <property type="term" value="F:active transmembrane transporter activity"/>
    <property type="evidence" value="ECO:0007669"/>
    <property type="project" value="UniProtKB-ARBA"/>
</dbReference>
<dbReference type="CDD" id="cd03064">
    <property type="entry name" value="TRX_Fd_NuoE"/>
    <property type="match status" value="1"/>
</dbReference>
<dbReference type="SUPFAM" id="SSF52833">
    <property type="entry name" value="Thioredoxin-like"/>
    <property type="match status" value="1"/>
</dbReference>
<evidence type="ECO:0000256" key="6">
    <source>
        <dbReference type="ARBA" id="ARBA00023004"/>
    </source>
</evidence>
<comment type="catalytic activity">
    <reaction evidence="12">
        <text>a quinone + NADH + 5 H(+)(in) = a quinol + NAD(+) + 4 H(+)(out)</text>
        <dbReference type="Rhea" id="RHEA:57888"/>
        <dbReference type="ChEBI" id="CHEBI:15378"/>
        <dbReference type="ChEBI" id="CHEBI:24646"/>
        <dbReference type="ChEBI" id="CHEBI:57540"/>
        <dbReference type="ChEBI" id="CHEBI:57945"/>
        <dbReference type="ChEBI" id="CHEBI:132124"/>
    </reaction>
</comment>
<comment type="similarity">
    <text evidence="1">Belongs to the complex I 24 kDa subunit family.</text>
</comment>
<dbReference type="Gene3D" id="3.40.30.10">
    <property type="entry name" value="Glutaredoxin"/>
    <property type="match status" value="1"/>
</dbReference>
<dbReference type="GO" id="GO:0098796">
    <property type="term" value="C:membrane protein complex"/>
    <property type="evidence" value="ECO:0007669"/>
    <property type="project" value="UniProtKB-ARBA"/>
</dbReference>
<evidence type="ECO:0000256" key="7">
    <source>
        <dbReference type="ARBA" id="ARBA00023014"/>
    </source>
</evidence>
<evidence type="ECO:0000256" key="8">
    <source>
        <dbReference type="ARBA" id="ARBA00023027"/>
    </source>
</evidence>
<dbReference type="InterPro" id="IPR041921">
    <property type="entry name" value="NuoE_N"/>
</dbReference>
<comment type="cofactor">
    <cofactor evidence="11">
        <name>[2Fe-2S] cluster</name>
        <dbReference type="ChEBI" id="CHEBI:190135"/>
    </cofactor>
</comment>
<accession>A0A0Q9YM54</accession>
<dbReference type="GO" id="GO:1902494">
    <property type="term" value="C:catalytic complex"/>
    <property type="evidence" value="ECO:0007669"/>
    <property type="project" value="UniProtKB-ARBA"/>
</dbReference>
<dbReference type="Pfam" id="PF01257">
    <property type="entry name" value="2Fe-2S_thioredx"/>
    <property type="match status" value="1"/>
</dbReference>
<evidence type="ECO:0000256" key="4">
    <source>
        <dbReference type="ARBA" id="ARBA00022723"/>
    </source>
</evidence>
<dbReference type="GO" id="GO:0008324">
    <property type="term" value="F:monoatomic cation transmembrane transporter activity"/>
    <property type="evidence" value="ECO:0007669"/>
    <property type="project" value="UniProtKB-ARBA"/>
</dbReference>
<dbReference type="STRING" id="295108.HT99x_01006"/>
<dbReference type="NCBIfam" id="NF005722">
    <property type="entry name" value="PRK07539.1-2"/>
    <property type="match status" value="1"/>
</dbReference>
<keyword evidence="4 13" id="KW-0479">Metal-binding</keyword>
<organism evidence="14">
    <name type="scientific">Candidatus Berkiella aquae</name>
    <dbReference type="NCBI Taxonomy" id="295108"/>
    <lineage>
        <taxon>Bacteria</taxon>
        <taxon>Pseudomonadati</taxon>
        <taxon>Pseudomonadota</taxon>
        <taxon>Gammaproteobacteria</taxon>
        <taxon>Candidatus Berkiellales</taxon>
        <taxon>Candidatus Berkiellaceae</taxon>
        <taxon>Candidatus Berkiella</taxon>
    </lineage>
</organism>
<keyword evidence="7 13" id="KW-0411">Iron-sulfur</keyword>
<gene>
    <name evidence="14" type="primary">nqo2</name>
    <name evidence="14" type="ORF">HT99x_01006</name>
</gene>
<evidence type="ECO:0000256" key="3">
    <source>
        <dbReference type="ARBA" id="ARBA00022714"/>
    </source>
</evidence>
<dbReference type="GO" id="GO:0003954">
    <property type="term" value="F:NADH dehydrogenase activity"/>
    <property type="evidence" value="ECO:0007669"/>
    <property type="project" value="TreeGrafter"/>
</dbReference>
<sequence>MSEIMQTVASPATLSQKTRNQIDEWLKKYPPEQRQAGVIAALTMVQDENGGYLTVELMDAVAAYLGMPKIAVYEVATFYSMFELKPVGKHKICVCTNISCMLKGSDDIVEYLQAKLGIKLGETTQDGKFTLKYVECLAACGGAPMMQIGREYHENLTPEKIDKILASLE</sequence>
<evidence type="ECO:0000256" key="12">
    <source>
        <dbReference type="ARBA" id="ARBA00047712"/>
    </source>
</evidence>
<dbReference type="GO" id="GO:0098662">
    <property type="term" value="P:inorganic cation transmembrane transport"/>
    <property type="evidence" value="ECO:0007669"/>
    <property type="project" value="UniProtKB-ARBA"/>
</dbReference>
<dbReference type="Gene3D" id="1.10.10.1590">
    <property type="entry name" value="NADH-quinone oxidoreductase subunit E"/>
    <property type="match status" value="1"/>
</dbReference>
<dbReference type="InterPro" id="IPR002023">
    <property type="entry name" value="NuoE-like"/>
</dbReference>
<feature type="binding site" evidence="13">
    <location>
        <position position="100"/>
    </location>
    <ligand>
        <name>[2Fe-2S] cluster</name>
        <dbReference type="ChEBI" id="CHEBI:190135"/>
    </ligand>
</feature>
<evidence type="ECO:0000256" key="1">
    <source>
        <dbReference type="ARBA" id="ARBA00010643"/>
    </source>
</evidence>
<dbReference type="PANTHER" id="PTHR10371:SF3">
    <property type="entry name" value="NADH DEHYDROGENASE [UBIQUINONE] FLAVOPROTEIN 2, MITOCHONDRIAL"/>
    <property type="match status" value="1"/>
</dbReference>
<dbReference type="GO" id="GO:0031967">
    <property type="term" value="C:organelle envelope"/>
    <property type="evidence" value="ECO:0007669"/>
    <property type="project" value="UniProtKB-ARBA"/>
</dbReference>
<dbReference type="GO" id="GO:0051537">
    <property type="term" value="F:2 iron, 2 sulfur cluster binding"/>
    <property type="evidence" value="ECO:0007669"/>
    <property type="project" value="UniProtKB-KW"/>
</dbReference>
<evidence type="ECO:0000256" key="9">
    <source>
        <dbReference type="ARBA" id="ARBA00031580"/>
    </source>
</evidence>
<keyword evidence="14" id="KW-0560">Oxidoreductase</keyword>
<feature type="binding site" evidence="13">
    <location>
        <position position="140"/>
    </location>
    <ligand>
        <name>[2Fe-2S] cluster</name>
        <dbReference type="ChEBI" id="CHEBI:190135"/>
    </ligand>
</feature>
<dbReference type="GO" id="GO:0031090">
    <property type="term" value="C:organelle membrane"/>
    <property type="evidence" value="ECO:0007669"/>
    <property type="project" value="UniProtKB-ARBA"/>
</dbReference>
<keyword evidence="3 13" id="KW-0001">2Fe-2S</keyword>
<feature type="binding site" evidence="13">
    <location>
        <position position="95"/>
    </location>
    <ligand>
        <name>[2Fe-2S] cluster</name>
        <dbReference type="ChEBI" id="CHEBI:190135"/>
    </ligand>
</feature>
<evidence type="ECO:0000256" key="10">
    <source>
        <dbReference type="ARBA" id="ARBA00032788"/>
    </source>
</evidence>
<dbReference type="GO" id="GO:0046872">
    <property type="term" value="F:metal ion binding"/>
    <property type="evidence" value="ECO:0007669"/>
    <property type="project" value="UniProtKB-KW"/>
</dbReference>
<evidence type="ECO:0000256" key="2">
    <source>
        <dbReference type="ARBA" id="ARBA00019898"/>
    </source>
</evidence>
<dbReference type="NCBIfam" id="TIGR01958">
    <property type="entry name" value="nuoE_fam"/>
    <property type="match status" value="1"/>
</dbReference>
<dbReference type="PATRIC" id="fig|1590043.3.peg.1015"/>
<keyword evidence="5" id="KW-1278">Translocase</keyword>
<name>A0A0Q9YM54_9GAMM</name>
<evidence type="ECO:0000256" key="5">
    <source>
        <dbReference type="ARBA" id="ARBA00022967"/>
    </source>
</evidence>
<dbReference type="OrthoDB" id="9807941at2"/>
<dbReference type="FunFam" id="1.10.10.1590:FF:000001">
    <property type="entry name" value="NADH-quinone oxidoreductase subunit E"/>
    <property type="match status" value="1"/>
</dbReference>
<comment type="cofactor">
    <cofactor evidence="13">
        <name>[2Fe-2S] cluster</name>
        <dbReference type="ChEBI" id="CHEBI:190135"/>
    </cofactor>
    <text evidence="13">Binds 1 [2Fe-2S] cluster.</text>
</comment>
<reference evidence="14" key="1">
    <citation type="submission" date="2015-09" db="EMBL/GenBank/DDBJ databases">
        <title>Draft Genome Sequences of Two Novel Amoeba-resistant Intranuclear Bacteria, Candidatus Berkiella cookevillensis and Candidatus Berkiella aquae.</title>
        <authorList>
            <person name="Mehari Y.T."/>
            <person name="Arivett B.A."/>
            <person name="Farone A.L."/>
            <person name="Gunderson J.H."/>
            <person name="Farone M.B."/>
        </authorList>
    </citation>
    <scope>NUCLEOTIDE SEQUENCE [LARGE SCALE GENOMIC DNA]</scope>
    <source>
        <strain evidence="14">HT99</strain>
    </source>
</reference>
<evidence type="ECO:0000256" key="13">
    <source>
        <dbReference type="PIRSR" id="PIRSR000216-1"/>
    </source>
</evidence>
<dbReference type="InterPro" id="IPR036249">
    <property type="entry name" value="Thioredoxin-like_sf"/>
</dbReference>